<dbReference type="PANTHER" id="PTHR47789">
    <property type="entry name" value="LAS SEVENTEEN-BINDING PROTEIN 5"/>
    <property type="match status" value="1"/>
</dbReference>
<dbReference type="GO" id="GO:0007015">
    <property type="term" value="P:actin filament organization"/>
    <property type="evidence" value="ECO:0007669"/>
    <property type="project" value="InterPro"/>
</dbReference>
<dbReference type="SUPFAM" id="SSF89009">
    <property type="entry name" value="GAT-like domain"/>
    <property type="match status" value="1"/>
</dbReference>
<comment type="caution">
    <text evidence="8">The sequence shown here is derived from an EMBL/GenBank/DDBJ whole genome shotgun (WGS) entry which is preliminary data.</text>
</comment>
<dbReference type="GO" id="GO:0015031">
    <property type="term" value="P:protein transport"/>
    <property type="evidence" value="ECO:0007669"/>
    <property type="project" value="UniProtKB-KW"/>
</dbReference>
<keyword evidence="3" id="KW-0653">Protein transport</keyword>
<evidence type="ECO:0000256" key="2">
    <source>
        <dbReference type="ARBA" id="ARBA00022448"/>
    </source>
</evidence>
<dbReference type="GO" id="GO:0030479">
    <property type="term" value="C:actin cortical patch"/>
    <property type="evidence" value="ECO:0007669"/>
    <property type="project" value="TreeGrafter"/>
</dbReference>
<dbReference type="Gene3D" id="1.20.58.160">
    <property type="match status" value="1"/>
</dbReference>
<organism evidence="8 9">
    <name type="scientific">Coniochaeta hoffmannii</name>
    <dbReference type="NCBI Taxonomy" id="91930"/>
    <lineage>
        <taxon>Eukaryota</taxon>
        <taxon>Fungi</taxon>
        <taxon>Dikarya</taxon>
        <taxon>Ascomycota</taxon>
        <taxon>Pezizomycotina</taxon>
        <taxon>Sordariomycetes</taxon>
        <taxon>Sordariomycetidae</taxon>
        <taxon>Coniochaetales</taxon>
        <taxon>Coniochaetaceae</taxon>
        <taxon>Coniochaeta</taxon>
    </lineage>
</organism>
<feature type="compositionally biased region" description="Polar residues" evidence="5">
    <location>
        <begin position="506"/>
        <end position="517"/>
    </location>
</feature>
<dbReference type="GO" id="GO:0035091">
    <property type="term" value="F:phosphatidylinositol binding"/>
    <property type="evidence" value="ECO:0007669"/>
    <property type="project" value="InterPro"/>
</dbReference>
<evidence type="ECO:0000256" key="4">
    <source>
        <dbReference type="SAM" id="Coils"/>
    </source>
</evidence>
<feature type="compositionally biased region" description="Polar residues" evidence="5">
    <location>
        <begin position="349"/>
        <end position="365"/>
    </location>
</feature>
<proteinExistence type="predicted"/>
<dbReference type="GO" id="GO:0006897">
    <property type="term" value="P:endocytosis"/>
    <property type="evidence" value="ECO:0007669"/>
    <property type="project" value="InterPro"/>
</dbReference>
<dbReference type="Gene3D" id="1.25.40.90">
    <property type="match status" value="1"/>
</dbReference>
<sequence length="559" mass="59610">MKGLSMNKMLGSMKRKPTIRGTQNGATEDATSIDPSAPGETPETIITRSLKAFCESGRGNASGDEVTFLPPIVDAAESSPAAAAEAARLIRKYFKRDFWSKPSYQYNSIMLLRILADNPGPTFTRNIDQKFVDATKELLKGGRDPSVRQILMETLDTFETQKMYDEGLANIIEMWKKEKEKAYKAYGGRPVPPGAAQAFNANAPLHDPHSQNYFSRSHSSKRLPDPVELANRLEEARTSAKLLEQVVACTPPAEVLSNDLIKEFADRCLSASRSLQGYMRSTDPAPDNETMESLIDTNEQLQTALNQHQRAVLNARKHLGLGERSNNHTPSNDAMSGAVPPPPGPPPTWQNQSAAPSSSRSNLNSTPPPTDHNRAPSPPSGKGKGPAGWEPSPPGARPSRSTNGTPPGAPSSHSYGTNNRYDNDNEDPFRDPTPEPPRGGGGGGAQSGSGSSNQQPPRLAIDSYHPGFGAGVPTQSYLGRQDSAMDNVQMHGGSGAAASDVVSPVSEGTNTLGSSTFGPVGGSSGQAQTGGRNGADDGDDDDEDRYGATPKKDGQVFRY</sequence>
<feature type="compositionally biased region" description="Polar residues" evidence="5">
    <location>
        <begin position="20"/>
        <end position="34"/>
    </location>
</feature>
<feature type="domain" description="GAT" evidence="7">
    <location>
        <begin position="224"/>
        <end position="313"/>
    </location>
</feature>
<feature type="domain" description="VHS" evidence="6">
    <location>
        <begin position="72"/>
        <end position="186"/>
    </location>
</feature>
<keyword evidence="9" id="KW-1185">Reference proteome</keyword>
<feature type="compositionally biased region" description="Basic and acidic residues" evidence="5">
    <location>
        <begin position="421"/>
        <end position="433"/>
    </location>
</feature>
<dbReference type="CDD" id="cd21383">
    <property type="entry name" value="GAT_GGA_Tom1-like"/>
    <property type="match status" value="1"/>
</dbReference>
<dbReference type="InterPro" id="IPR004152">
    <property type="entry name" value="GAT_dom"/>
</dbReference>
<dbReference type="InterPro" id="IPR002014">
    <property type="entry name" value="VHS_dom"/>
</dbReference>
<feature type="region of interest" description="Disordered" evidence="5">
    <location>
        <begin position="321"/>
        <end position="559"/>
    </location>
</feature>
<dbReference type="GO" id="GO:0043130">
    <property type="term" value="F:ubiquitin binding"/>
    <property type="evidence" value="ECO:0007669"/>
    <property type="project" value="InterPro"/>
</dbReference>
<name>A0AA38S4T1_9PEZI</name>
<evidence type="ECO:0000256" key="5">
    <source>
        <dbReference type="SAM" id="MobiDB-lite"/>
    </source>
</evidence>
<dbReference type="PROSITE" id="PS50909">
    <property type="entry name" value="GAT"/>
    <property type="match status" value="1"/>
</dbReference>
<protein>
    <submittedName>
        <fullName evidence="8">GAT domain-containing protein</fullName>
    </submittedName>
</protein>
<feature type="compositionally biased region" description="Polar residues" evidence="5">
    <location>
        <begin position="399"/>
        <end position="420"/>
    </location>
</feature>
<dbReference type="Pfam" id="PF03127">
    <property type="entry name" value="GAT"/>
    <property type="match status" value="1"/>
</dbReference>
<reference evidence="8" key="1">
    <citation type="submission" date="2022-07" db="EMBL/GenBank/DDBJ databases">
        <title>Fungi with potential for degradation of polypropylene.</title>
        <authorList>
            <person name="Gostincar C."/>
        </authorList>
    </citation>
    <scope>NUCLEOTIDE SEQUENCE</scope>
    <source>
        <strain evidence="8">EXF-13287</strain>
    </source>
</reference>
<dbReference type="GO" id="GO:0051666">
    <property type="term" value="P:actin cortical patch localization"/>
    <property type="evidence" value="ECO:0007669"/>
    <property type="project" value="TreeGrafter"/>
</dbReference>
<feature type="compositionally biased region" description="Gly residues" evidence="5">
    <location>
        <begin position="438"/>
        <end position="447"/>
    </location>
</feature>
<evidence type="ECO:0000259" key="7">
    <source>
        <dbReference type="PROSITE" id="PS50909"/>
    </source>
</evidence>
<dbReference type="PANTHER" id="PTHR47789:SF2">
    <property type="entry name" value="VHS DOMAIN-CONTAINING PROTEIN"/>
    <property type="match status" value="1"/>
</dbReference>
<dbReference type="EMBL" id="JANBVN010000030">
    <property type="protein sequence ID" value="KAJ9160848.1"/>
    <property type="molecule type" value="Genomic_DNA"/>
</dbReference>
<dbReference type="PROSITE" id="PS50179">
    <property type="entry name" value="VHS"/>
    <property type="match status" value="1"/>
</dbReference>
<dbReference type="SUPFAM" id="SSF48464">
    <property type="entry name" value="ENTH/VHS domain"/>
    <property type="match status" value="1"/>
</dbReference>
<dbReference type="InterPro" id="IPR008942">
    <property type="entry name" value="ENTH_VHS"/>
</dbReference>
<keyword evidence="4" id="KW-0175">Coiled coil</keyword>
<evidence type="ECO:0000256" key="3">
    <source>
        <dbReference type="ARBA" id="ARBA00022927"/>
    </source>
</evidence>
<feature type="coiled-coil region" evidence="4">
    <location>
        <begin position="291"/>
        <end position="318"/>
    </location>
</feature>
<feature type="region of interest" description="Disordered" evidence="5">
    <location>
        <begin position="1"/>
        <end position="42"/>
    </location>
</feature>
<feature type="compositionally biased region" description="Basic and acidic residues" evidence="5">
    <location>
        <begin position="550"/>
        <end position="559"/>
    </location>
</feature>
<dbReference type="InterPro" id="IPR038425">
    <property type="entry name" value="GAT_sf"/>
</dbReference>
<dbReference type="Proteomes" id="UP001174691">
    <property type="component" value="Unassembled WGS sequence"/>
</dbReference>
<keyword evidence="2" id="KW-0813">Transport</keyword>
<evidence type="ECO:0000313" key="8">
    <source>
        <dbReference type="EMBL" id="KAJ9160848.1"/>
    </source>
</evidence>
<evidence type="ECO:0000313" key="9">
    <source>
        <dbReference type="Proteomes" id="UP001174691"/>
    </source>
</evidence>
<gene>
    <name evidence="8" type="ORF">NKR19_g2867</name>
</gene>
<accession>A0AA38S4T1</accession>
<evidence type="ECO:0000259" key="6">
    <source>
        <dbReference type="PROSITE" id="PS50179"/>
    </source>
</evidence>
<comment type="subunit">
    <text evidence="1">Component of the ESCRT-0 complex composed of HSE1 and VPS27.</text>
</comment>
<dbReference type="InterPro" id="IPR045007">
    <property type="entry name" value="LSB5"/>
</dbReference>
<feature type="compositionally biased region" description="Pro residues" evidence="5">
    <location>
        <begin position="339"/>
        <end position="348"/>
    </location>
</feature>
<dbReference type="GO" id="GO:0007034">
    <property type="term" value="P:vacuolar transport"/>
    <property type="evidence" value="ECO:0007669"/>
    <property type="project" value="UniProtKB-ARBA"/>
</dbReference>
<evidence type="ECO:0000256" key="1">
    <source>
        <dbReference type="ARBA" id="ARBA00011446"/>
    </source>
</evidence>
<dbReference type="AlphaFoldDB" id="A0AA38S4T1"/>